<evidence type="ECO:0000256" key="1">
    <source>
        <dbReference type="ARBA" id="ARBA00009922"/>
    </source>
</evidence>
<evidence type="ECO:0000259" key="17">
    <source>
        <dbReference type="PROSITE" id="PS51198"/>
    </source>
</evidence>
<dbReference type="Gene3D" id="3.40.50.300">
    <property type="entry name" value="P-loop containing nucleotide triphosphate hydrolases"/>
    <property type="match status" value="4"/>
</dbReference>
<dbReference type="Pfam" id="PF00580">
    <property type="entry name" value="UvrD-helicase"/>
    <property type="match status" value="1"/>
</dbReference>
<comment type="catalytic activity">
    <reaction evidence="12">
        <text>Couples ATP hydrolysis with the unwinding of duplex DNA by translocating in the 3'-5' direction.</text>
        <dbReference type="EC" id="5.6.2.4"/>
    </reaction>
</comment>
<dbReference type="Proteomes" id="UP000571817">
    <property type="component" value="Unassembled WGS sequence"/>
</dbReference>
<name>A0A853DA66_9MICO</name>
<evidence type="ECO:0000256" key="13">
    <source>
        <dbReference type="ARBA" id="ARBA00034808"/>
    </source>
</evidence>
<dbReference type="InterPro" id="IPR013986">
    <property type="entry name" value="DExx_box_DNA_helicase_dom_sf"/>
</dbReference>
<accession>A0A853DA66</accession>
<keyword evidence="10" id="KW-0234">DNA repair</keyword>
<dbReference type="PROSITE" id="PS51217">
    <property type="entry name" value="UVRD_HELICASE_CTER"/>
    <property type="match status" value="1"/>
</dbReference>
<dbReference type="AlphaFoldDB" id="A0A853DA66"/>
<keyword evidence="11" id="KW-0413">Isomerase</keyword>
<evidence type="ECO:0000256" key="4">
    <source>
        <dbReference type="ARBA" id="ARBA00022763"/>
    </source>
</evidence>
<dbReference type="GO" id="GO:0000725">
    <property type="term" value="P:recombinational repair"/>
    <property type="evidence" value="ECO:0007669"/>
    <property type="project" value="TreeGrafter"/>
</dbReference>
<feature type="binding site" evidence="15">
    <location>
        <begin position="39"/>
        <end position="46"/>
    </location>
    <ligand>
        <name>ATP</name>
        <dbReference type="ChEBI" id="CHEBI:30616"/>
    </ligand>
</feature>
<evidence type="ECO:0000256" key="16">
    <source>
        <dbReference type="SAM" id="MobiDB-lite"/>
    </source>
</evidence>
<proteinExistence type="inferred from homology"/>
<protein>
    <recommendedName>
        <fullName evidence="13">DNA 3'-5' helicase</fullName>
        <ecNumber evidence="13">5.6.2.4</ecNumber>
    </recommendedName>
</protein>
<dbReference type="SUPFAM" id="SSF52540">
    <property type="entry name" value="P-loop containing nucleoside triphosphate hydrolases"/>
    <property type="match status" value="1"/>
</dbReference>
<evidence type="ECO:0000313" key="19">
    <source>
        <dbReference type="EMBL" id="NYJ73848.1"/>
    </source>
</evidence>
<comment type="caution">
    <text evidence="19">The sequence shown here is derived from an EMBL/GenBank/DDBJ whole genome shotgun (WGS) entry which is preliminary data.</text>
</comment>
<comment type="similarity">
    <text evidence="1">Belongs to the helicase family. UvrD subfamily.</text>
</comment>
<evidence type="ECO:0000256" key="9">
    <source>
        <dbReference type="ARBA" id="ARBA00023125"/>
    </source>
</evidence>
<evidence type="ECO:0000256" key="12">
    <source>
        <dbReference type="ARBA" id="ARBA00034617"/>
    </source>
</evidence>
<dbReference type="Gene3D" id="1.10.10.160">
    <property type="match status" value="1"/>
</dbReference>
<dbReference type="RefSeq" id="WP_179479340.1">
    <property type="nucleotide sequence ID" value="NZ_JACCFW010000001.1"/>
</dbReference>
<evidence type="ECO:0000256" key="6">
    <source>
        <dbReference type="ARBA" id="ARBA00022806"/>
    </source>
</evidence>
<reference evidence="19 20" key="1">
    <citation type="submission" date="2020-07" db="EMBL/GenBank/DDBJ databases">
        <title>Sequencing the genomes of 1000 actinobacteria strains.</title>
        <authorList>
            <person name="Klenk H.-P."/>
        </authorList>
    </citation>
    <scope>NUCLEOTIDE SEQUENCE [LARGE SCALE GENOMIC DNA]</scope>
    <source>
        <strain evidence="19 20">DSM 29531</strain>
    </source>
</reference>
<sequence>MTPRLGAAHLADQLGLPAPTAEQTAVIEAAPDEPLLVVAGAGSGKTETMASRVVWLVANRFVQPAEVLGLTFTRKAAGELAERVGRRLRQLTAVGLWEPPVDADGTRSLADIPTVQTYHSYAGRIVSEHGLRLGIEPDSRLLSEAAAWQLAAEVVSAYDGPMERVDKMESTVVAAVVDLAGELAEHLRSTDEARDYLEEVVRHIEGLPATGRIKALSQADRLLPAALQARIDLLPIIDRYQAAKRARTSLDFADQVAVAARLARSFPDVGAAERARYRAVLLDEFQDTSEAQLVLLRSLLVAPGEPVPVTAVGDPHQSIYGWRGASATSLSSYAREFGGEHGTRQLPLATSWRNDVAVLDVADRTAQPLREEGLPVEPLRPRPGAQTGAVDAARCETSDDEAQQVAGWVAQRWFDDRGRHTGATAAVLCRKRSLFRSVVEHLERAGLPVEVVGVGGLLTTPEVGDVVSLLWAVQDPTRGDRLMRLLTGPAMRLGAADLAGLYARARELSFQESGTRRAGDLEQDSREQPSIVETLERLPNAQWRGREDERIGEVALHRLHWLAGLIRRVRSMTALPLPELVGEAERLLGVDLEVLSRAEHTPGSARVHLDAFADVAAQFTAQAERPTLSGFLSWLDAALREERGLETTFLETNTAAVQVLTVHAAKGLEWDYVAVPGLVEGTFPAHSNPPTWKKQHDGWAIGASGEPDLHHTWATTDTGWTGGLSGLPYDLRGDVDGLPEFEWAADDIAGFREAVTDFKGRGGAHAIAEERRLAYVAFTRARHGMLLTGAVWGAGKKPRLTSRFLLELVDAGLVRRGEWVDLPADPEAVNPADDDDRTATWPGDPMASRRATLHDGVERVRAALERATVDGPVALPDDGRTHRLRVLLAEREAQRARREQHVVLPGHLSTSALVALAQDPEQFALDVRRPMPAAPALAARRGTAFHAWVEQHFQRAALLDISSLPGSGDDDADLDADLEAMKARFLASEWVDRTPVDVEVALETWIDGISVRGRVDAVFPSADGTGFVIVDWKTGRRPTGELAATRALQLAAYRIAYARLHGIDPESVQGAFYYAATGETVRPPLPSVQEIAAVVGSIPAEHEPDRT</sequence>
<dbReference type="EMBL" id="JACCFW010000001">
    <property type="protein sequence ID" value="NYJ73848.1"/>
    <property type="molecule type" value="Genomic_DNA"/>
</dbReference>
<evidence type="ECO:0000259" key="18">
    <source>
        <dbReference type="PROSITE" id="PS51217"/>
    </source>
</evidence>
<dbReference type="Pfam" id="PF12705">
    <property type="entry name" value="PDDEXK_1"/>
    <property type="match status" value="1"/>
</dbReference>
<dbReference type="Gene3D" id="1.10.486.10">
    <property type="entry name" value="PCRA, domain 4"/>
    <property type="match status" value="1"/>
</dbReference>
<keyword evidence="4" id="KW-0227">DNA damage</keyword>
<evidence type="ECO:0000256" key="7">
    <source>
        <dbReference type="ARBA" id="ARBA00022839"/>
    </source>
</evidence>
<keyword evidence="5 15" id="KW-0378">Hydrolase</keyword>
<dbReference type="InterPro" id="IPR027417">
    <property type="entry name" value="P-loop_NTPase"/>
</dbReference>
<evidence type="ECO:0000256" key="5">
    <source>
        <dbReference type="ARBA" id="ARBA00022801"/>
    </source>
</evidence>
<dbReference type="InterPro" id="IPR014016">
    <property type="entry name" value="UvrD-like_ATP-bd"/>
</dbReference>
<keyword evidence="20" id="KW-1185">Reference proteome</keyword>
<dbReference type="Gene3D" id="3.90.320.10">
    <property type="match status" value="1"/>
</dbReference>
<dbReference type="CDD" id="cd17932">
    <property type="entry name" value="DEXQc_UvrD"/>
    <property type="match status" value="1"/>
</dbReference>
<keyword evidence="2" id="KW-0540">Nuclease</keyword>
<dbReference type="GO" id="GO:0005829">
    <property type="term" value="C:cytosol"/>
    <property type="evidence" value="ECO:0007669"/>
    <property type="project" value="TreeGrafter"/>
</dbReference>
<dbReference type="GO" id="GO:0033202">
    <property type="term" value="C:DNA helicase complex"/>
    <property type="evidence" value="ECO:0007669"/>
    <property type="project" value="TreeGrafter"/>
</dbReference>
<dbReference type="PANTHER" id="PTHR11070">
    <property type="entry name" value="UVRD / RECB / PCRA DNA HELICASE FAMILY MEMBER"/>
    <property type="match status" value="1"/>
</dbReference>
<keyword evidence="7" id="KW-0269">Exonuclease</keyword>
<keyword evidence="6 15" id="KW-0347">Helicase</keyword>
<dbReference type="GO" id="GO:0003677">
    <property type="term" value="F:DNA binding"/>
    <property type="evidence" value="ECO:0007669"/>
    <property type="project" value="UniProtKB-KW"/>
</dbReference>
<dbReference type="PANTHER" id="PTHR11070:SF55">
    <property type="entry name" value="DNA 3'-5' HELICASE"/>
    <property type="match status" value="1"/>
</dbReference>
<dbReference type="GO" id="GO:0004527">
    <property type="term" value="F:exonuclease activity"/>
    <property type="evidence" value="ECO:0007669"/>
    <property type="project" value="UniProtKB-KW"/>
</dbReference>
<evidence type="ECO:0000256" key="2">
    <source>
        <dbReference type="ARBA" id="ARBA00022722"/>
    </source>
</evidence>
<dbReference type="GO" id="GO:0005524">
    <property type="term" value="F:ATP binding"/>
    <property type="evidence" value="ECO:0007669"/>
    <property type="project" value="UniProtKB-UniRule"/>
</dbReference>
<keyword evidence="3 15" id="KW-0547">Nucleotide-binding</keyword>
<comment type="catalytic activity">
    <reaction evidence="14">
        <text>ATP + H2O = ADP + phosphate + H(+)</text>
        <dbReference type="Rhea" id="RHEA:13065"/>
        <dbReference type="ChEBI" id="CHEBI:15377"/>
        <dbReference type="ChEBI" id="CHEBI:15378"/>
        <dbReference type="ChEBI" id="CHEBI:30616"/>
        <dbReference type="ChEBI" id="CHEBI:43474"/>
        <dbReference type="ChEBI" id="CHEBI:456216"/>
        <dbReference type="EC" id="5.6.2.4"/>
    </reaction>
</comment>
<gene>
    <name evidence="19" type="ORF">HNR15_000811</name>
</gene>
<evidence type="ECO:0000313" key="20">
    <source>
        <dbReference type="Proteomes" id="UP000571817"/>
    </source>
</evidence>
<evidence type="ECO:0000256" key="14">
    <source>
        <dbReference type="ARBA" id="ARBA00048988"/>
    </source>
</evidence>
<dbReference type="PROSITE" id="PS51198">
    <property type="entry name" value="UVRD_HELICASE_ATP_BIND"/>
    <property type="match status" value="1"/>
</dbReference>
<keyword evidence="9" id="KW-0238">DNA-binding</keyword>
<organism evidence="19 20">
    <name type="scientific">Allobranchiibius huperziae</name>
    <dbReference type="NCBI Taxonomy" id="1874116"/>
    <lineage>
        <taxon>Bacteria</taxon>
        <taxon>Bacillati</taxon>
        <taxon>Actinomycetota</taxon>
        <taxon>Actinomycetes</taxon>
        <taxon>Micrococcales</taxon>
        <taxon>Dermacoccaceae</taxon>
        <taxon>Allobranchiibius</taxon>
    </lineage>
</organism>
<dbReference type="EC" id="5.6.2.4" evidence="13"/>
<dbReference type="GO" id="GO:0043138">
    <property type="term" value="F:3'-5' DNA helicase activity"/>
    <property type="evidence" value="ECO:0007669"/>
    <property type="project" value="UniProtKB-EC"/>
</dbReference>
<evidence type="ECO:0000256" key="8">
    <source>
        <dbReference type="ARBA" id="ARBA00022840"/>
    </source>
</evidence>
<dbReference type="InterPro" id="IPR000212">
    <property type="entry name" value="DNA_helicase_UvrD/REP"/>
</dbReference>
<feature type="domain" description="UvrD-like helicase ATP-binding" evidence="17">
    <location>
        <begin position="18"/>
        <end position="355"/>
    </location>
</feature>
<evidence type="ECO:0000256" key="11">
    <source>
        <dbReference type="ARBA" id="ARBA00023235"/>
    </source>
</evidence>
<evidence type="ECO:0000256" key="15">
    <source>
        <dbReference type="PROSITE-ProRule" id="PRU00560"/>
    </source>
</evidence>
<dbReference type="InterPro" id="IPR014017">
    <property type="entry name" value="DNA_helicase_UvrD-like_C"/>
</dbReference>
<keyword evidence="8 15" id="KW-0067">ATP-binding</keyword>
<evidence type="ECO:0000256" key="10">
    <source>
        <dbReference type="ARBA" id="ARBA00023204"/>
    </source>
</evidence>
<feature type="region of interest" description="Disordered" evidence="16">
    <location>
        <begin position="825"/>
        <end position="849"/>
    </location>
</feature>
<evidence type="ECO:0000256" key="3">
    <source>
        <dbReference type="ARBA" id="ARBA00022741"/>
    </source>
</evidence>
<dbReference type="InterPro" id="IPR038726">
    <property type="entry name" value="PDDEXK_AddAB-type"/>
</dbReference>
<dbReference type="Pfam" id="PF13361">
    <property type="entry name" value="UvrD_C"/>
    <property type="match status" value="1"/>
</dbReference>
<dbReference type="InterPro" id="IPR011604">
    <property type="entry name" value="PDDEXK-like_dom_sf"/>
</dbReference>
<feature type="domain" description="UvrD-like helicase C-terminal" evidence="18">
    <location>
        <begin position="356"/>
        <end position="667"/>
    </location>
</feature>